<keyword evidence="12 15" id="KW-0472">Membrane</keyword>
<evidence type="ECO:0000256" key="8">
    <source>
        <dbReference type="ARBA" id="ARBA00022771"/>
    </source>
</evidence>
<proteinExistence type="inferred from homology"/>
<keyword evidence="7" id="KW-0479">Metal-binding</keyword>
<reference evidence="17" key="1">
    <citation type="submission" date="2023-05" db="EMBL/GenBank/DDBJ databases">
        <title>Nepenthes gracilis genome sequencing.</title>
        <authorList>
            <person name="Fukushima K."/>
        </authorList>
    </citation>
    <scope>NUCLEOTIDE SEQUENCE</scope>
    <source>
        <strain evidence="17">SING2019-196</strain>
    </source>
</reference>
<comment type="subcellular location">
    <subcellularLocation>
        <location evidence="2">Membrane</location>
        <topology evidence="2">Single-pass membrane protein</topology>
    </subcellularLocation>
</comment>
<dbReference type="SMART" id="SM00184">
    <property type="entry name" value="RING"/>
    <property type="match status" value="1"/>
</dbReference>
<evidence type="ECO:0000256" key="12">
    <source>
        <dbReference type="ARBA" id="ARBA00023136"/>
    </source>
</evidence>
<dbReference type="PANTHER" id="PTHR46913">
    <property type="entry name" value="RING-H2 FINGER PROTEIN ATL16"/>
    <property type="match status" value="1"/>
</dbReference>
<evidence type="ECO:0000256" key="13">
    <source>
        <dbReference type="ARBA" id="ARBA00024209"/>
    </source>
</evidence>
<dbReference type="SUPFAM" id="SSF57850">
    <property type="entry name" value="RING/U-box"/>
    <property type="match status" value="1"/>
</dbReference>
<evidence type="ECO:0000256" key="7">
    <source>
        <dbReference type="ARBA" id="ARBA00022723"/>
    </source>
</evidence>
<evidence type="ECO:0000313" key="18">
    <source>
        <dbReference type="Proteomes" id="UP001279734"/>
    </source>
</evidence>
<keyword evidence="10" id="KW-0862">Zinc</keyword>
<dbReference type="EC" id="2.3.2.27" evidence="4"/>
<keyword evidence="11 15" id="KW-1133">Transmembrane helix</keyword>
<evidence type="ECO:0000256" key="2">
    <source>
        <dbReference type="ARBA" id="ARBA00004167"/>
    </source>
</evidence>
<dbReference type="CDD" id="cd16461">
    <property type="entry name" value="RING-H2_EL5-like"/>
    <property type="match status" value="1"/>
</dbReference>
<evidence type="ECO:0000256" key="6">
    <source>
        <dbReference type="ARBA" id="ARBA00022692"/>
    </source>
</evidence>
<protein>
    <recommendedName>
        <fullName evidence="4">RING-type E3 ubiquitin transferase</fullName>
        <ecNumber evidence="4">2.3.2.27</ecNumber>
    </recommendedName>
</protein>
<evidence type="ECO:0000256" key="11">
    <source>
        <dbReference type="ARBA" id="ARBA00022989"/>
    </source>
</evidence>
<comment type="similarity">
    <text evidence="13">Belongs to the RING-type zinc finger family. ATL subfamily.</text>
</comment>
<dbReference type="Proteomes" id="UP001279734">
    <property type="component" value="Unassembled WGS sequence"/>
</dbReference>
<dbReference type="AlphaFoldDB" id="A0AAD3SZK5"/>
<evidence type="ECO:0000256" key="10">
    <source>
        <dbReference type="ARBA" id="ARBA00022833"/>
    </source>
</evidence>
<dbReference type="InterPro" id="IPR013083">
    <property type="entry name" value="Znf_RING/FYVE/PHD"/>
</dbReference>
<evidence type="ECO:0000256" key="15">
    <source>
        <dbReference type="SAM" id="Phobius"/>
    </source>
</evidence>
<keyword evidence="9" id="KW-0833">Ubl conjugation pathway</keyword>
<name>A0AAD3SZK5_NEPGR</name>
<dbReference type="GO" id="GO:0061630">
    <property type="term" value="F:ubiquitin protein ligase activity"/>
    <property type="evidence" value="ECO:0007669"/>
    <property type="project" value="UniProtKB-EC"/>
</dbReference>
<dbReference type="FunFam" id="3.30.40.10:FF:000187">
    <property type="entry name" value="E3 ubiquitin-protein ligase ATL6"/>
    <property type="match status" value="1"/>
</dbReference>
<evidence type="ECO:0000256" key="9">
    <source>
        <dbReference type="ARBA" id="ARBA00022786"/>
    </source>
</evidence>
<comment type="catalytic activity">
    <reaction evidence="1">
        <text>S-ubiquitinyl-[E2 ubiquitin-conjugating enzyme]-L-cysteine + [acceptor protein]-L-lysine = [E2 ubiquitin-conjugating enzyme]-L-cysteine + N(6)-ubiquitinyl-[acceptor protein]-L-lysine.</text>
        <dbReference type="EC" id="2.3.2.27"/>
    </reaction>
</comment>
<dbReference type="Gene3D" id="3.30.40.10">
    <property type="entry name" value="Zinc/RING finger domain, C3HC4 (zinc finger)"/>
    <property type="match status" value="1"/>
</dbReference>
<dbReference type="PROSITE" id="PS50089">
    <property type="entry name" value="ZF_RING_2"/>
    <property type="match status" value="1"/>
</dbReference>
<evidence type="ECO:0000256" key="5">
    <source>
        <dbReference type="ARBA" id="ARBA00022679"/>
    </source>
</evidence>
<dbReference type="InterPro" id="IPR001841">
    <property type="entry name" value="Znf_RING"/>
</dbReference>
<comment type="caution">
    <text evidence="17">The sequence shown here is derived from an EMBL/GenBank/DDBJ whole genome shotgun (WGS) entry which is preliminary data.</text>
</comment>
<evidence type="ECO:0000256" key="4">
    <source>
        <dbReference type="ARBA" id="ARBA00012483"/>
    </source>
</evidence>
<dbReference type="EMBL" id="BSYO01000022">
    <property type="protein sequence ID" value="GMH20883.1"/>
    <property type="molecule type" value="Genomic_DNA"/>
</dbReference>
<evidence type="ECO:0000313" key="17">
    <source>
        <dbReference type="EMBL" id="GMH20883.1"/>
    </source>
</evidence>
<evidence type="ECO:0000256" key="3">
    <source>
        <dbReference type="ARBA" id="ARBA00004906"/>
    </source>
</evidence>
<dbReference type="GO" id="GO:0016567">
    <property type="term" value="P:protein ubiquitination"/>
    <property type="evidence" value="ECO:0007669"/>
    <property type="project" value="InterPro"/>
</dbReference>
<evidence type="ECO:0000259" key="16">
    <source>
        <dbReference type="PROSITE" id="PS50089"/>
    </source>
</evidence>
<dbReference type="PANTHER" id="PTHR46913:SF8">
    <property type="entry name" value="RING-TYPE E3 UBIQUITIN TRANSFERASE"/>
    <property type="match status" value="1"/>
</dbReference>
<evidence type="ECO:0000256" key="14">
    <source>
        <dbReference type="PROSITE-ProRule" id="PRU00175"/>
    </source>
</evidence>
<dbReference type="InterPro" id="IPR044600">
    <property type="entry name" value="ATL1/ATL16-like"/>
</dbReference>
<dbReference type="GO" id="GO:0016020">
    <property type="term" value="C:membrane"/>
    <property type="evidence" value="ECO:0007669"/>
    <property type="project" value="UniProtKB-SubCell"/>
</dbReference>
<keyword evidence="18" id="KW-1185">Reference proteome</keyword>
<comment type="pathway">
    <text evidence="3">Protein modification; protein ubiquitination.</text>
</comment>
<organism evidence="17 18">
    <name type="scientific">Nepenthes gracilis</name>
    <name type="common">Slender pitcher plant</name>
    <dbReference type="NCBI Taxonomy" id="150966"/>
    <lineage>
        <taxon>Eukaryota</taxon>
        <taxon>Viridiplantae</taxon>
        <taxon>Streptophyta</taxon>
        <taxon>Embryophyta</taxon>
        <taxon>Tracheophyta</taxon>
        <taxon>Spermatophyta</taxon>
        <taxon>Magnoliopsida</taxon>
        <taxon>eudicotyledons</taxon>
        <taxon>Gunneridae</taxon>
        <taxon>Pentapetalae</taxon>
        <taxon>Caryophyllales</taxon>
        <taxon>Nepenthaceae</taxon>
        <taxon>Nepenthes</taxon>
    </lineage>
</organism>
<keyword evidence="6 15" id="KW-0812">Transmembrane</keyword>
<gene>
    <name evidence="17" type="ORF">Nepgr_022725</name>
</gene>
<accession>A0AAD3SZK5</accession>
<feature type="domain" description="RING-type" evidence="16">
    <location>
        <begin position="119"/>
        <end position="161"/>
    </location>
</feature>
<keyword evidence="8 14" id="KW-0863">Zinc-finger</keyword>
<dbReference type="Pfam" id="PF13639">
    <property type="entry name" value="zf-RING_2"/>
    <property type="match status" value="1"/>
</dbReference>
<dbReference type="GO" id="GO:0008270">
    <property type="term" value="F:zinc ion binding"/>
    <property type="evidence" value="ECO:0007669"/>
    <property type="project" value="UniProtKB-KW"/>
</dbReference>
<keyword evidence="5" id="KW-0808">Transferase</keyword>
<evidence type="ECO:0000256" key="1">
    <source>
        <dbReference type="ARBA" id="ARBA00000900"/>
    </source>
</evidence>
<feature type="transmembrane region" description="Helical" evidence="15">
    <location>
        <begin position="25"/>
        <end position="48"/>
    </location>
</feature>
<sequence length="308" mass="34660">MESVQPSQQNFNYEPPAMPTSNSNFPILAIAVLGIMATALLLVGYYVCVIKGCLNRQQHTDSISQFSLSPARQSEDPLMAYSPTMEINRGLEEWVIRDIPTLRYKRKEGGGGERSFRGCAVCLSEFQERDMLRVLPRCSHLFHLDCIDIWLMSNANCPLCRSSISGATRCPVDQIVAPSSSPQELQQFSGRIIGDDEDFVVIELGQETEASTGSVLQLRGHSERKIEANIGIKKPRKIHHFSIMGDEYINVRKKDEQFSIQPIRRSFSMDSAADPQLYLQAQEIIQQRRPLYEVDLGINAILPIESNP</sequence>